<reference evidence="3" key="1">
    <citation type="submission" date="2022-09" db="EMBL/GenBank/DDBJ databases">
        <title>Aureispira anguillicida sp. nov., isolated from Leptocephalus of Japanese eel Anguilla japonica.</title>
        <authorList>
            <person name="Yuasa K."/>
            <person name="Mekata T."/>
            <person name="Ikunari K."/>
        </authorList>
    </citation>
    <scope>NUCLEOTIDE SEQUENCE</scope>
    <source>
        <strain evidence="3">EL160426</strain>
    </source>
</reference>
<dbReference type="SMART" id="SM00213">
    <property type="entry name" value="UBQ"/>
    <property type="match status" value="1"/>
</dbReference>
<proteinExistence type="predicted"/>
<keyword evidence="1" id="KW-0812">Transmembrane</keyword>
<dbReference type="InterPro" id="IPR000626">
    <property type="entry name" value="Ubiquitin-like_dom"/>
</dbReference>
<dbReference type="PRINTS" id="PR00348">
    <property type="entry name" value="UBIQUITIN"/>
</dbReference>
<dbReference type="InterPro" id="IPR029071">
    <property type="entry name" value="Ubiquitin-like_domsf"/>
</dbReference>
<feature type="transmembrane region" description="Helical" evidence="1">
    <location>
        <begin position="132"/>
        <end position="151"/>
    </location>
</feature>
<dbReference type="Proteomes" id="UP001060919">
    <property type="component" value="Chromosome"/>
</dbReference>
<keyword evidence="1" id="KW-0472">Membrane</keyword>
<accession>A0A915YHI0</accession>
<name>A0A915YHI0_9BACT</name>
<dbReference type="InterPro" id="IPR019954">
    <property type="entry name" value="Ubiquitin_CS"/>
</dbReference>
<dbReference type="PROSITE" id="PS50053">
    <property type="entry name" value="UBIQUITIN_2"/>
    <property type="match status" value="1"/>
</dbReference>
<evidence type="ECO:0000313" key="3">
    <source>
        <dbReference type="EMBL" id="BDS13114.1"/>
    </source>
</evidence>
<dbReference type="KEGG" id="aup:AsAng_0038420"/>
<dbReference type="PROSITE" id="PS00299">
    <property type="entry name" value="UBIQUITIN_1"/>
    <property type="match status" value="1"/>
</dbReference>
<evidence type="ECO:0000313" key="4">
    <source>
        <dbReference type="Proteomes" id="UP001060919"/>
    </source>
</evidence>
<organism evidence="3 4">
    <name type="scientific">Aureispira anguillae</name>
    <dbReference type="NCBI Taxonomy" id="2864201"/>
    <lineage>
        <taxon>Bacteria</taxon>
        <taxon>Pseudomonadati</taxon>
        <taxon>Bacteroidota</taxon>
        <taxon>Saprospiria</taxon>
        <taxon>Saprospirales</taxon>
        <taxon>Saprospiraceae</taxon>
        <taxon>Aureispira</taxon>
    </lineage>
</organism>
<dbReference type="PANTHER" id="PTHR10666">
    <property type="entry name" value="UBIQUITIN"/>
    <property type="match status" value="1"/>
</dbReference>
<dbReference type="Pfam" id="PF00240">
    <property type="entry name" value="ubiquitin"/>
    <property type="match status" value="1"/>
</dbReference>
<keyword evidence="1" id="KW-1133">Transmembrane helix</keyword>
<keyword evidence="4" id="KW-1185">Reference proteome</keyword>
<dbReference type="AlphaFoldDB" id="A0A915YHI0"/>
<evidence type="ECO:0000259" key="2">
    <source>
        <dbReference type="PROSITE" id="PS50053"/>
    </source>
</evidence>
<gene>
    <name evidence="3" type="ORF">AsAng_0038420</name>
</gene>
<dbReference type="EMBL" id="AP026867">
    <property type="protein sequence ID" value="BDS13114.1"/>
    <property type="molecule type" value="Genomic_DNA"/>
</dbReference>
<dbReference type="SUPFAM" id="SSF54236">
    <property type="entry name" value="Ubiquitin-like"/>
    <property type="match status" value="1"/>
</dbReference>
<evidence type="ECO:0000256" key="1">
    <source>
        <dbReference type="SAM" id="Phobius"/>
    </source>
</evidence>
<dbReference type="InterPro" id="IPR019956">
    <property type="entry name" value="Ubiquitin_dom"/>
</dbReference>
<dbReference type="InterPro" id="IPR050158">
    <property type="entry name" value="Ubiquitin_ubiquitin-like"/>
</dbReference>
<feature type="domain" description="Ubiquitin-like" evidence="2">
    <location>
        <begin position="54"/>
        <end position="129"/>
    </location>
</feature>
<protein>
    <recommendedName>
        <fullName evidence="2">Ubiquitin-like domain-containing protein</fullName>
    </recommendedName>
</protein>
<sequence>MTTAFKQALEELQLNLNRWLQLADSNSLKRDTASRYKTLLTTIDTALNTSNKPFQVFVKNYTGKTYTLDVSSDDSVPEIKSKIEDKLGVPASEQRLIVAGKQLDDNKSASAYQLQKESTIHVVLSLKGGDPFYVLCTTLGIIAIPTMIWLIGKCGSRKKAKDYLEENASNDEVLNRLRNKNKEELSSEDETIVDKKEKQKDKIKIETLTASSSNASGNFPSEEEKKEEKKMIKVKDLGSPMILAYSPKFFDFTNKKAREIAEIILQTFKDEDREFDSKEDIIAAVKKHPDIQKALGLDKEIKQLQSTIVEDCSRYGSKLDALTEYDVKHGIWEQITEGNKIRPEGDYQLVVKINSETYKYHVHAPSFPKQPPIPGEVMTKYGMSGTQTSSAVIKAILKYHPRPDCWDKEIVLSRKKD</sequence>
<dbReference type="RefSeq" id="WP_264788414.1">
    <property type="nucleotide sequence ID" value="NZ_AP026867.1"/>
</dbReference>
<dbReference type="Gene3D" id="3.10.20.90">
    <property type="entry name" value="Phosphatidylinositol 3-kinase Catalytic Subunit, Chain A, domain 1"/>
    <property type="match status" value="1"/>
</dbReference>